<feature type="coiled-coil region" evidence="10">
    <location>
        <begin position="341"/>
        <end position="441"/>
    </location>
</feature>
<name>A0A1G9KHR1_9BACT</name>
<comment type="catalytic activity">
    <reaction evidence="1">
        <text>ATP + protein L-histidine = ADP + protein N-phospho-L-histidine.</text>
        <dbReference type="EC" id="2.7.13.3"/>
    </reaction>
</comment>
<keyword evidence="11" id="KW-1133">Transmembrane helix</keyword>
<evidence type="ECO:0000256" key="11">
    <source>
        <dbReference type="SAM" id="Phobius"/>
    </source>
</evidence>
<evidence type="ECO:0000256" key="5">
    <source>
        <dbReference type="ARBA" id="ARBA00022741"/>
    </source>
</evidence>
<evidence type="ECO:0000256" key="8">
    <source>
        <dbReference type="ARBA" id="ARBA00023012"/>
    </source>
</evidence>
<dbReference type="OrthoDB" id="613934at2"/>
<evidence type="ECO:0000256" key="4">
    <source>
        <dbReference type="ARBA" id="ARBA00022679"/>
    </source>
</evidence>
<dbReference type="InterPro" id="IPR036890">
    <property type="entry name" value="HATPase_C_sf"/>
</dbReference>
<dbReference type="SMART" id="SM00028">
    <property type="entry name" value="TPR"/>
    <property type="match status" value="4"/>
</dbReference>
<dbReference type="Gene3D" id="3.30.565.10">
    <property type="entry name" value="Histidine kinase-like ATPase, C-terminal domain"/>
    <property type="match status" value="1"/>
</dbReference>
<dbReference type="Proteomes" id="UP000198901">
    <property type="component" value="Unassembled WGS sequence"/>
</dbReference>
<keyword evidence="3" id="KW-0597">Phosphoprotein</keyword>
<evidence type="ECO:0000256" key="1">
    <source>
        <dbReference type="ARBA" id="ARBA00000085"/>
    </source>
</evidence>
<keyword evidence="14" id="KW-1185">Reference proteome</keyword>
<dbReference type="Gene3D" id="1.20.5.1930">
    <property type="match status" value="1"/>
</dbReference>
<dbReference type="PANTHER" id="PTHR24421">
    <property type="entry name" value="NITRATE/NITRITE SENSOR PROTEIN NARX-RELATED"/>
    <property type="match status" value="1"/>
</dbReference>
<dbReference type="InterPro" id="IPR011990">
    <property type="entry name" value="TPR-like_helical_dom_sf"/>
</dbReference>
<keyword evidence="6" id="KW-0418">Kinase</keyword>
<dbReference type="InterPro" id="IPR019734">
    <property type="entry name" value="TPR_rpt"/>
</dbReference>
<dbReference type="PROSITE" id="PS50005">
    <property type="entry name" value="TPR"/>
    <property type="match status" value="1"/>
</dbReference>
<accession>A0A1G9KHR1</accession>
<dbReference type="AlphaFoldDB" id="A0A1G9KHR1"/>
<evidence type="ECO:0000256" key="6">
    <source>
        <dbReference type="ARBA" id="ARBA00022777"/>
    </source>
</evidence>
<evidence type="ECO:0000256" key="9">
    <source>
        <dbReference type="PROSITE-ProRule" id="PRU00339"/>
    </source>
</evidence>
<gene>
    <name evidence="13" type="ORF">SAMN04488090_1017</name>
</gene>
<keyword evidence="7" id="KW-0067">ATP-binding</keyword>
<keyword evidence="5" id="KW-0547">Nucleotide-binding</keyword>
<dbReference type="Pfam" id="PF13424">
    <property type="entry name" value="TPR_12"/>
    <property type="match status" value="1"/>
</dbReference>
<dbReference type="GO" id="GO:0000155">
    <property type="term" value="F:phosphorelay sensor kinase activity"/>
    <property type="evidence" value="ECO:0007669"/>
    <property type="project" value="InterPro"/>
</dbReference>
<evidence type="ECO:0000256" key="3">
    <source>
        <dbReference type="ARBA" id="ARBA00022553"/>
    </source>
</evidence>
<evidence type="ECO:0000256" key="10">
    <source>
        <dbReference type="SAM" id="Coils"/>
    </source>
</evidence>
<feature type="transmembrane region" description="Helical" evidence="11">
    <location>
        <begin position="366"/>
        <end position="386"/>
    </location>
</feature>
<keyword evidence="11" id="KW-0472">Membrane</keyword>
<proteinExistence type="predicted"/>
<dbReference type="Gene3D" id="1.25.40.10">
    <property type="entry name" value="Tetratricopeptide repeat domain"/>
    <property type="match status" value="2"/>
</dbReference>
<dbReference type="Pfam" id="PF07730">
    <property type="entry name" value="HisKA_3"/>
    <property type="match status" value="1"/>
</dbReference>
<keyword evidence="10" id="KW-0175">Coiled coil</keyword>
<reference evidence="13 14" key="1">
    <citation type="submission" date="2016-10" db="EMBL/GenBank/DDBJ databases">
        <authorList>
            <person name="de Groot N.N."/>
        </authorList>
    </citation>
    <scope>NUCLEOTIDE SEQUENCE [LARGE SCALE GENOMIC DNA]</scope>
    <source>
        <strain evidence="13 14">DSM 21668</strain>
    </source>
</reference>
<keyword evidence="9" id="KW-0802">TPR repeat</keyword>
<dbReference type="EC" id="2.7.13.3" evidence="2"/>
<evidence type="ECO:0000256" key="2">
    <source>
        <dbReference type="ARBA" id="ARBA00012438"/>
    </source>
</evidence>
<feature type="domain" description="Signal transduction histidine kinase subgroup 3 dimerisation and phosphoacceptor" evidence="12">
    <location>
        <begin position="446"/>
        <end position="511"/>
    </location>
</feature>
<feature type="repeat" description="TPR" evidence="9">
    <location>
        <begin position="219"/>
        <end position="252"/>
    </location>
</feature>
<dbReference type="GO" id="GO:0005524">
    <property type="term" value="F:ATP binding"/>
    <property type="evidence" value="ECO:0007669"/>
    <property type="project" value="UniProtKB-KW"/>
</dbReference>
<keyword evidence="8" id="KW-0902">Two-component regulatory system</keyword>
<dbReference type="STRING" id="563176.SAMN04488090_1017"/>
<dbReference type="GO" id="GO:0046983">
    <property type="term" value="F:protein dimerization activity"/>
    <property type="evidence" value="ECO:0007669"/>
    <property type="project" value="InterPro"/>
</dbReference>
<keyword evidence="11" id="KW-0812">Transmembrane</keyword>
<evidence type="ECO:0000256" key="7">
    <source>
        <dbReference type="ARBA" id="ARBA00022840"/>
    </source>
</evidence>
<dbReference type="EMBL" id="FNGS01000002">
    <property type="protein sequence ID" value="SDL49057.1"/>
    <property type="molecule type" value="Genomic_DNA"/>
</dbReference>
<organism evidence="13 14">
    <name type="scientific">Siphonobacter aquaeclarae</name>
    <dbReference type="NCBI Taxonomy" id="563176"/>
    <lineage>
        <taxon>Bacteria</taxon>
        <taxon>Pseudomonadati</taxon>
        <taxon>Bacteroidota</taxon>
        <taxon>Cytophagia</taxon>
        <taxon>Cytophagales</taxon>
        <taxon>Cytophagaceae</taxon>
        <taxon>Siphonobacter</taxon>
    </lineage>
</organism>
<evidence type="ECO:0000313" key="13">
    <source>
        <dbReference type="EMBL" id="SDL49057.1"/>
    </source>
</evidence>
<sequence length="586" mass="68021">MKLIYSLLLTLWVFPTLAQQVPLTRSISSARRELDEWKRAHTSEEDTRQSLDLYEKLTNLYIEQSDSYDDSDGDLDSAYYYNDLHLKAAVALGYELAEADALTLKGRIAHLDLHYRESYLANYQAYNLYLKYPPDQCRYLFECLKRMGRIQYTTLEDYPQALRFFEKGEQISRTDEQRAFMLRQVGLCYRKMNKPKVAKQYFERALGLARKANRTYEIGMTLNFLGEIYERLGDTSRAIDLFHQAIRSDSSTITRSTSNLYLAQLSLRQGDARAAIGFAEAALRNARMESNNLADRAEALQYLAESYKVLGHFDKALEYHEQYKATNDSLPKNAGLQDFYKIMVESEREKLAEKQQEADRERKMKLWFVGAAVLFWGIGAMLFFLYRTVQKKKEEIALQKEKIEELNETLEERVESRTQELKQANEELIQKNREISEALVRGQTMERKRVAAELHDNLGGLLAATRMTIKALDPKNLTVREQEIYSEVLSMMGEAYQEVRYISHNMLPEELEKHGLVESLTRLVRVLNNGRGQTRFDLTVKGLDGRLSREVEFNLYNVCLELCNNILKHAEAQLAEIVVEKKQPKP</sequence>
<dbReference type="GO" id="GO:0016020">
    <property type="term" value="C:membrane"/>
    <property type="evidence" value="ECO:0007669"/>
    <property type="project" value="InterPro"/>
</dbReference>
<evidence type="ECO:0000313" key="14">
    <source>
        <dbReference type="Proteomes" id="UP000198901"/>
    </source>
</evidence>
<keyword evidence="4" id="KW-0808">Transferase</keyword>
<dbReference type="InterPro" id="IPR011712">
    <property type="entry name" value="Sig_transdc_His_kin_sub3_dim/P"/>
</dbReference>
<evidence type="ECO:0000259" key="12">
    <source>
        <dbReference type="Pfam" id="PF07730"/>
    </source>
</evidence>
<dbReference type="RefSeq" id="WP_093198635.1">
    <property type="nucleotide sequence ID" value="NZ_FNGS01000002.1"/>
</dbReference>
<dbReference type="InterPro" id="IPR050482">
    <property type="entry name" value="Sensor_HK_TwoCompSys"/>
</dbReference>
<protein>
    <recommendedName>
        <fullName evidence="2">histidine kinase</fullName>
        <ecNumber evidence="2">2.7.13.3</ecNumber>
    </recommendedName>
</protein>
<dbReference type="PANTHER" id="PTHR24421:SF10">
    <property type="entry name" value="NITRATE_NITRITE SENSOR PROTEIN NARQ"/>
    <property type="match status" value="1"/>
</dbReference>
<dbReference type="SUPFAM" id="SSF48452">
    <property type="entry name" value="TPR-like"/>
    <property type="match status" value="1"/>
</dbReference>